<feature type="transmembrane region" description="Helical" evidence="5">
    <location>
        <begin position="109"/>
        <end position="131"/>
    </location>
</feature>
<evidence type="ECO:0000256" key="1">
    <source>
        <dbReference type="ARBA" id="ARBA00004651"/>
    </source>
</evidence>
<dbReference type="PANTHER" id="PTHR23535:SF2">
    <property type="entry name" value="SUGAR EFFLUX TRANSPORTER A-RELATED"/>
    <property type="match status" value="1"/>
</dbReference>
<keyword evidence="3" id="KW-1003">Cell membrane</keyword>
<keyword evidence="2" id="KW-0813">Transport</keyword>
<dbReference type="Proteomes" id="UP000288071">
    <property type="component" value="Unassembled WGS sequence"/>
</dbReference>
<evidence type="ECO:0000313" key="6">
    <source>
        <dbReference type="EMBL" id="RWR53209.1"/>
    </source>
</evidence>
<comment type="caution">
    <text evidence="6">The sequence shown here is derived from an EMBL/GenBank/DDBJ whole genome shotgun (WGS) entry which is preliminary data.</text>
</comment>
<reference evidence="6 7" key="1">
    <citation type="submission" date="2019-01" db="EMBL/GenBank/DDBJ databases">
        <title>Sinorhodobacter populi sp. nov. isolated from the symptomatic bark tissue of Populus euramericana canker.</title>
        <authorList>
            <person name="Xu G."/>
        </authorList>
    </citation>
    <scope>NUCLEOTIDE SEQUENCE [LARGE SCALE GENOMIC DNA]</scope>
    <source>
        <strain evidence="6 7">CGMCC 1.12963</strain>
    </source>
</reference>
<evidence type="ECO:0000256" key="5">
    <source>
        <dbReference type="SAM" id="Phobius"/>
    </source>
</evidence>
<keyword evidence="5" id="KW-1133">Transmembrane helix</keyword>
<sequence length="403" mass="41801">MTMPFLAPFRPILRDPALLLAAALLLLYGAHAATMAPYVSALAVTVFHLSDSAFSLLLVVASGLAVSSSVVFGILADQRANRRGIALVSGVFLTLGTGLVILAPSAPGFAFAHALLLPLSGSFFGQLFALARLAATTHPEQDRRAVQSTLRALFAVPWVVVLPVWAVAFRAGTPLTAVYPVCFGLSVAILALTVLFWPRDGATRWSDTPSGLTFRQSLGEIAGGRVLARVLALGTIHGAVTLYLVVIGLVFEMVPGRGAGATALYAGIMAGLEVPFMLALPRILGRVEARSLIWVGMALYAVHLAGIPLLAGTPFVWLLMLPGAAGGAIVLTQPMAYLQELLSDRPGAGASLMALQKLAGDGICAATFAIGTTLGGYGLVAGLGAGLGVLGAGMLWWMDRRPV</sequence>
<keyword evidence="7" id="KW-1185">Reference proteome</keyword>
<dbReference type="AlphaFoldDB" id="A0A3S3PGE8"/>
<dbReference type="Gene3D" id="1.20.1250.20">
    <property type="entry name" value="MFS general substrate transporter like domains"/>
    <property type="match status" value="1"/>
</dbReference>
<evidence type="ECO:0000256" key="2">
    <source>
        <dbReference type="ARBA" id="ARBA00022448"/>
    </source>
</evidence>
<feature type="transmembrane region" description="Helical" evidence="5">
    <location>
        <begin position="177"/>
        <end position="197"/>
    </location>
</feature>
<name>A0A3S3PGE8_9RHOB</name>
<dbReference type="GO" id="GO:0005886">
    <property type="term" value="C:plasma membrane"/>
    <property type="evidence" value="ECO:0007669"/>
    <property type="project" value="UniProtKB-SubCell"/>
</dbReference>
<keyword evidence="5" id="KW-0812">Transmembrane</keyword>
<accession>A0A3S3PGE8</accession>
<proteinExistence type="predicted"/>
<evidence type="ECO:0000313" key="7">
    <source>
        <dbReference type="Proteomes" id="UP000288071"/>
    </source>
</evidence>
<dbReference type="SUPFAM" id="SSF103473">
    <property type="entry name" value="MFS general substrate transporter"/>
    <property type="match status" value="2"/>
</dbReference>
<protein>
    <submittedName>
        <fullName evidence="6">MFS transporter</fullName>
    </submittedName>
</protein>
<gene>
    <name evidence="6" type="ORF">EOW66_05730</name>
</gene>
<feature type="transmembrane region" description="Helical" evidence="5">
    <location>
        <begin position="263"/>
        <end position="280"/>
    </location>
</feature>
<evidence type="ECO:0000256" key="4">
    <source>
        <dbReference type="ARBA" id="ARBA00022597"/>
    </source>
</evidence>
<feature type="transmembrane region" description="Helical" evidence="5">
    <location>
        <begin position="226"/>
        <end position="251"/>
    </location>
</feature>
<feature type="transmembrane region" description="Helical" evidence="5">
    <location>
        <begin position="56"/>
        <end position="76"/>
    </location>
</feature>
<reference evidence="7" key="2">
    <citation type="submission" date="2019-01" db="EMBL/GenBank/DDBJ databases">
        <title>Sinorhodobacter populi sp. nov. isolated from the symptomatic bark tissue of Populus euramericana canker.</title>
        <authorList>
            <person name="Li Y."/>
        </authorList>
    </citation>
    <scope>NUCLEOTIDE SEQUENCE [LARGE SCALE GENOMIC DNA]</scope>
    <source>
        <strain evidence="7">CGMCC 1.12963</strain>
    </source>
</reference>
<dbReference type="GO" id="GO:0055085">
    <property type="term" value="P:transmembrane transport"/>
    <property type="evidence" value="ECO:0007669"/>
    <property type="project" value="TreeGrafter"/>
</dbReference>
<feature type="transmembrane region" description="Helical" evidence="5">
    <location>
        <begin position="152"/>
        <end position="171"/>
    </location>
</feature>
<feature type="transmembrane region" description="Helical" evidence="5">
    <location>
        <begin position="85"/>
        <end position="103"/>
    </location>
</feature>
<dbReference type="PANTHER" id="PTHR23535">
    <property type="entry name" value="SUGAR EFFLUX TRANSPORTER A-RELATED"/>
    <property type="match status" value="1"/>
</dbReference>
<feature type="transmembrane region" description="Helical" evidence="5">
    <location>
        <begin position="376"/>
        <end position="397"/>
    </location>
</feature>
<organism evidence="6 7">
    <name type="scientific">Paenirhodobacter huangdaonensis</name>
    <dbReference type="NCBI Taxonomy" id="2501515"/>
    <lineage>
        <taxon>Bacteria</taxon>
        <taxon>Pseudomonadati</taxon>
        <taxon>Pseudomonadota</taxon>
        <taxon>Alphaproteobacteria</taxon>
        <taxon>Rhodobacterales</taxon>
        <taxon>Rhodobacter group</taxon>
        <taxon>Paenirhodobacter</taxon>
    </lineage>
</organism>
<dbReference type="InterPro" id="IPR036259">
    <property type="entry name" value="MFS_trans_sf"/>
</dbReference>
<keyword evidence="5" id="KW-0472">Membrane</keyword>
<dbReference type="EMBL" id="SAVA01000003">
    <property type="protein sequence ID" value="RWR53209.1"/>
    <property type="molecule type" value="Genomic_DNA"/>
</dbReference>
<comment type="subcellular location">
    <subcellularLocation>
        <location evidence="1">Cell membrane</location>
        <topology evidence="1">Multi-pass membrane protein</topology>
    </subcellularLocation>
</comment>
<keyword evidence="4" id="KW-0762">Sugar transport</keyword>
<evidence type="ECO:0000256" key="3">
    <source>
        <dbReference type="ARBA" id="ARBA00022475"/>
    </source>
</evidence>
<feature type="transmembrane region" description="Helical" evidence="5">
    <location>
        <begin position="292"/>
        <end position="311"/>
    </location>
</feature>